<feature type="region of interest" description="Disordered" evidence="1">
    <location>
        <begin position="1"/>
        <end position="20"/>
    </location>
</feature>
<evidence type="ECO:0000256" key="1">
    <source>
        <dbReference type="SAM" id="MobiDB-lite"/>
    </source>
</evidence>
<evidence type="ECO:0000313" key="3">
    <source>
        <dbReference type="Proteomes" id="UP000075420"/>
    </source>
</evidence>
<dbReference type="EMBL" id="JELY01000619">
    <property type="protein sequence ID" value="KYF58727.1"/>
    <property type="molecule type" value="Genomic_DNA"/>
</dbReference>
<reference evidence="2 3" key="1">
    <citation type="submission" date="2014-02" db="EMBL/GenBank/DDBJ databases">
        <title>The small core and large imbalanced accessory genome model reveals a collaborative survival strategy of Sorangium cellulosum strains in nature.</title>
        <authorList>
            <person name="Han K."/>
            <person name="Peng R."/>
            <person name="Blom J."/>
            <person name="Li Y.-Z."/>
        </authorList>
    </citation>
    <scope>NUCLEOTIDE SEQUENCE [LARGE SCALE GENOMIC DNA]</scope>
    <source>
        <strain evidence="2 3">So0157-25</strain>
    </source>
</reference>
<gene>
    <name evidence="2" type="ORF">BE08_16215</name>
</gene>
<name>A0A150PSI3_SORCE</name>
<accession>A0A150PSI3</accession>
<organism evidence="2 3">
    <name type="scientific">Sorangium cellulosum</name>
    <name type="common">Polyangium cellulosum</name>
    <dbReference type="NCBI Taxonomy" id="56"/>
    <lineage>
        <taxon>Bacteria</taxon>
        <taxon>Pseudomonadati</taxon>
        <taxon>Myxococcota</taxon>
        <taxon>Polyangia</taxon>
        <taxon>Polyangiales</taxon>
        <taxon>Polyangiaceae</taxon>
        <taxon>Sorangium</taxon>
    </lineage>
</organism>
<proteinExistence type="predicted"/>
<evidence type="ECO:0000313" key="2">
    <source>
        <dbReference type="EMBL" id="KYF58727.1"/>
    </source>
</evidence>
<protein>
    <submittedName>
        <fullName evidence="2">Uncharacterized protein</fullName>
    </submittedName>
</protein>
<dbReference type="AlphaFoldDB" id="A0A150PSI3"/>
<dbReference type="Proteomes" id="UP000075420">
    <property type="component" value="Unassembled WGS sequence"/>
</dbReference>
<sequence>MPFSSSAPAAPAAPSSPPSVPALSLEQYASLCAELAASPGNAEALFAHYGLGEPGARLAVDRSWRDRLARDPAAHRRWQELYWRHRAR</sequence>
<feature type="compositionally biased region" description="Low complexity" evidence="1">
    <location>
        <begin position="1"/>
        <end position="13"/>
    </location>
</feature>
<comment type="caution">
    <text evidence="2">The sequence shown here is derived from an EMBL/GenBank/DDBJ whole genome shotgun (WGS) entry which is preliminary data.</text>
</comment>